<sequence length="383" mass="40567">MTGKDQVVTTRPLVRGSVLPQRTGGRPLRARLRRRRPAPAPSGPKLLVLVPAHDAAATVADTLASLQAQTRVPHRVVLLADGCTDATEQVARRFPGVTVMRTVDNTGGRAGALTQGWRRWQTGHDLVAVVDADTVLAPDCLELLVADLATAPRPGAATARFGFDQGLGSTPVARLLVRRHPREHTAWITRGLAGDRSDHALGGQVAVLDAQALRDLTAEQGTPGPWTGADDQLVRALRRAGRDTRTSASARAHTGPVLTLRTLAGHRRAGEVRTALAQRTRVLRSTAAGLHQPQLTLLAGLAVRLVVLGALVGVVPFAPWSWALPLAAGAVAGTVRALRAPHRTVADVLGGLLLVPAELDFWLRVTGTAGAWLQVLRGRPRTP</sequence>
<dbReference type="Gene3D" id="3.90.550.10">
    <property type="entry name" value="Spore Coat Polysaccharide Biosynthesis Protein SpsA, Chain A"/>
    <property type="match status" value="1"/>
</dbReference>
<evidence type="ECO:0000313" key="8">
    <source>
        <dbReference type="EMBL" id="CAB4914775.1"/>
    </source>
</evidence>
<name>A0A6J7HE55_9ZZZZ</name>
<dbReference type="Pfam" id="PF00535">
    <property type="entry name" value="Glycos_transf_2"/>
    <property type="match status" value="1"/>
</dbReference>
<evidence type="ECO:0000256" key="3">
    <source>
        <dbReference type="ARBA" id="ARBA00022676"/>
    </source>
</evidence>
<evidence type="ECO:0000256" key="1">
    <source>
        <dbReference type="ARBA" id="ARBA00004236"/>
    </source>
</evidence>
<evidence type="ECO:0000256" key="2">
    <source>
        <dbReference type="ARBA" id="ARBA00022475"/>
    </source>
</evidence>
<keyword evidence="5" id="KW-0472">Membrane</keyword>
<reference evidence="8" key="1">
    <citation type="submission" date="2020-05" db="EMBL/GenBank/DDBJ databases">
        <authorList>
            <person name="Chiriac C."/>
            <person name="Salcher M."/>
            <person name="Ghai R."/>
            <person name="Kavagutti S V."/>
        </authorList>
    </citation>
    <scope>NUCLEOTIDE SEQUENCE</scope>
</reference>
<keyword evidence="2" id="KW-1003">Cell membrane</keyword>
<gene>
    <name evidence="8" type="ORF">UFOPK3609_01083</name>
</gene>
<comment type="subcellular location">
    <subcellularLocation>
        <location evidence="1">Cell membrane</location>
    </subcellularLocation>
</comment>
<dbReference type="GO" id="GO:0005886">
    <property type="term" value="C:plasma membrane"/>
    <property type="evidence" value="ECO:0007669"/>
    <property type="project" value="UniProtKB-SubCell"/>
</dbReference>
<evidence type="ECO:0000256" key="6">
    <source>
        <dbReference type="SAM" id="MobiDB-lite"/>
    </source>
</evidence>
<dbReference type="PANTHER" id="PTHR43646">
    <property type="entry name" value="GLYCOSYLTRANSFERASE"/>
    <property type="match status" value="1"/>
</dbReference>
<feature type="compositionally biased region" description="Basic residues" evidence="6">
    <location>
        <begin position="28"/>
        <end position="37"/>
    </location>
</feature>
<proteinExistence type="predicted"/>
<dbReference type="CDD" id="cd06423">
    <property type="entry name" value="CESA_like"/>
    <property type="match status" value="1"/>
</dbReference>
<feature type="domain" description="Glycosyltransferase 2-like" evidence="7">
    <location>
        <begin position="48"/>
        <end position="175"/>
    </location>
</feature>
<dbReference type="InterPro" id="IPR029044">
    <property type="entry name" value="Nucleotide-diphossugar_trans"/>
</dbReference>
<evidence type="ECO:0000259" key="7">
    <source>
        <dbReference type="Pfam" id="PF00535"/>
    </source>
</evidence>
<feature type="region of interest" description="Disordered" evidence="6">
    <location>
        <begin position="16"/>
        <end position="45"/>
    </location>
</feature>
<keyword evidence="4" id="KW-0808">Transferase</keyword>
<dbReference type="AlphaFoldDB" id="A0A6J7HE55"/>
<evidence type="ECO:0000256" key="5">
    <source>
        <dbReference type="ARBA" id="ARBA00023136"/>
    </source>
</evidence>
<evidence type="ECO:0000256" key="4">
    <source>
        <dbReference type="ARBA" id="ARBA00022679"/>
    </source>
</evidence>
<organism evidence="8">
    <name type="scientific">freshwater metagenome</name>
    <dbReference type="NCBI Taxonomy" id="449393"/>
    <lineage>
        <taxon>unclassified sequences</taxon>
        <taxon>metagenomes</taxon>
        <taxon>ecological metagenomes</taxon>
    </lineage>
</organism>
<accession>A0A6J7HE55</accession>
<protein>
    <submittedName>
        <fullName evidence="8">Unannotated protein</fullName>
    </submittedName>
</protein>
<dbReference type="EMBL" id="CAFBMQ010000162">
    <property type="protein sequence ID" value="CAB4914775.1"/>
    <property type="molecule type" value="Genomic_DNA"/>
</dbReference>
<dbReference type="SUPFAM" id="SSF53448">
    <property type="entry name" value="Nucleotide-diphospho-sugar transferases"/>
    <property type="match status" value="1"/>
</dbReference>
<dbReference type="PANTHER" id="PTHR43646:SF2">
    <property type="entry name" value="GLYCOSYLTRANSFERASE 2-LIKE DOMAIN-CONTAINING PROTEIN"/>
    <property type="match status" value="1"/>
</dbReference>
<dbReference type="GO" id="GO:0016757">
    <property type="term" value="F:glycosyltransferase activity"/>
    <property type="evidence" value="ECO:0007669"/>
    <property type="project" value="UniProtKB-KW"/>
</dbReference>
<keyword evidence="3" id="KW-0328">Glycosyltransferase</keyword>
<dbReference type="InterPro" id="IPR001173">
    <property type="entry name" value="Glyco_trans_2-like"/>
</dbReference>